<sequence length="402" mass="43649">MGHSAKYFAALTAVSAAVIYGSSLSAAAFSSPLLYPPACLAQPLSVIYPIAPAFNDFICLLNTFFIAGTATPAGKAFLDYFGGLFVPAVLVAVYEGFRPSSRRSASSKAYGNAEGFGMHLGLAQLSTFAITVGQVFMAGVALPLYYAFVSASTPNRWRHHHHKKDLGDDVFLPKELREDQSEPHKHSVQYNANIPRSSFVYTTLISTIVGMVLPSLYMSTAPPELKYDALTIFHPFPVYMLLINIVLPPLLRRSFTSVNPMRGIYLIAALGIAASLKSQYQLFTQHATVPITDVFMLNANRDFLNNVEALGESCHLLFILDFVFVALATGSKVVLALARRARSGTVGRITYTIILLAGACVVGPGAAIMVMWAYSEREALRHAQEYTDAKKATEGGSKKKTK</sequence>
<feature type="transmembrane region" description="Helical" evidence="1">
    <location>
        <begin position="46"/>
        <end position="65"/>
    </location>
</feature>
<feature type="transmembrane region" description="Helical" evidence="1">
    <location>
        <begin position="263"/>
        <end position="280"/>
    </location>
</feature>
<name>A0A427XF51_9TREE</name>
<dbReference type="GeneID" id="39587994"/>
<dbReference type="EMBL" id="RSCE01000016">
    <property type="protein sequence ID" value="RSH77478.1"/>
    <property type="molecule type" value="Genomic_DNA"/>
</dbReference>
<keyword evidence="1" id="KW-1133">Transmembrane helix</keyword>
<keyword evidence="1" id="KW-0472">Membrane</keyword>
<dbReference type="RefSeq" id="XP_028472625.1">
    <property type="nucleotide sequence ID" value="XM_028619129.1"/>
</dbReference>
<proteinExistence type="predicted"/>
<dbReference type="OrthoDB" id="2593540at2759"/>
<feature type="transmembrane region" description="Helical" evidence="1">
    <location>
        <begin position="199"/>
        <end position="220"/>
    </location>
</feature>
<evidence type="ECO:0000313" key="3">
    <source>
        <dbReference type="Proteomes" id="UP000279236"/>
    </source>
</evidence>
<accession>A0A427XF51</accession>
<feature type="transmembrane region" description="Helical" evidence="1">
    <location>
        <begin position="316"/>
        <end position="337"/>
    </location>
</feature>
<protein>
    <submittedName>
        <fullName evidence="2">Uncharacterized protein</fullName>
    </submittedName>
</protein>
<feature type="transmembrane region" description="Helical" evidence="1">
    <location>
        <begin position="128"/>
        <end position="148"/>
    </location>
</feature>
<keyword evidence="3" id="KW-1185">Reference proteome</keyword>
<organism evidence="2 3">
    <name type="scientific">Apiotrichum porosum</name>
    <dbReference type="NCBI Taxonomy" id="105984"/>
    <lineage>
        <taxon>Eukaryota</taxon>
        <taxon>Fungi</taxon>
        <taxon>Dikarya</taxon>
        <taxon>Basidiomycota</taxon>
        <taxon>Agaricomycotina</taxon>
        <taxon>Tremellomycetes</taxon>
        <taxon>Trichosporonales</taxon>
        <taxon>Trichosporonaceae</taxon>
        <taxon>Apiotrichum</taxon>
    </lineage>
</organism>
<comment type="caution">
    <text evidence="2">The sequence shown here is derived from an EMBL/GenBank/DDBJ whole genome shotgun (WGS) entry which is preliminary data.</text>
</comment>
<evidence type="ECO:0000256" key="1">
    <source>
        <dbReference type="SAM" id="Phobius"/>
    </source>
</evidence>
<reference evidence="2 3" key="1">
    <citation type="submission" date="2018-11" db="EMBL/GenBank/DDBJ databases">
        <title>Genome sequence of Apiotrichum porosum DSM 27194.</title>
        <authorList>
            <person name="Aliyu H."/>
            <person name="Gorte O."/>
            <person name="Ochsenreither K."/>
        </authorList>
    </citation>
    <scope>NUCLEOTIDE SEQUENCE [LARGE SCALE GENOMIC DNA]</scope>
    <source>
        <strain evidence="2 3">DSM 27194</strain>
    </source>
</reference>
<feature type="transmembrane region" description="Helical" evidence="1">
    <location>
        <begin position="349"/>
        <end position="374"/>
    </location>
</feature>
<feature type="transmembrane region" description="Helical" evidence="1">
    <location>
        <begin position="77"/>
        <end position="97"/>
    </location>
</feature>
<dbReference type="AlphaFoldDB" id="A0A427XF51"/>
<feature type="transmembrane region" description="Helical" evidence="1">
    <location>
        <begin position="232"/>
        <end position="251"/>
    </location>
</feature>
<keyword evidence="1" id="KW-0812">Transmembrane</keyword>
<dbReference type="Proteomes" id="UP000279236">
    <property type="component" value="Unassembled WGS sequence"/>
</dbReference>
<evidence type="ECO:0000313" key="2">
    <source>
        <dbReference type="EMBL" id="RSH77478.1"/>
    </source>
</evidence>
<gene>
    <name evidence="2" type="ORF">EHS24_003451</name>
</gene>